<dbReference type="PANTHER" id="PTHR30349:SF41">
    <property type="entry name" value="INTEGRASE_RECOMBINASE PROTEIN MJ0367-RELATED"/>
    <property type="match status" value="1"/>
</dbReference>
<dbReference type="GO" id="GO:0015074">
    <property type="term" value="P:DNA integration"/>
    <property type="evidence" value="ECO:0007669"/>
    <property type="project" value="UniProtKB-KW"/>
</dbReference>
<gene>
    <name evidence="7" type="ORF">HLH11_13235</name>
</gene>
<protein>
    <submittedName>
        <fullName evidence="7">Site-specific integrase</fullName>
    </submittedName>
</protein>
<reference evidence="7 8" key="1">
    <citation type="submission" date="2020-04" db="EMBL/GenBank/DDBJ databases">
        <title>Acinetobacter Taxon 24.</title>
        <authorList>
            <person name="Nemec A."/>
            <person name="Radolfova-Krizova L."/>
            <person name="Higgins P.G."/>
            <person name="Spanelova P."/>
        </authorList>
    </citation>
    <scope>NUCLEOTIDE SEQUENCE [LARGE SCALE GENOMIC DNA]</scope>
    <source>
        <strain evidence="7 8">ANC 4280</strain>
    </source>
</reference>
<dbReference type="Pfam" id="PF00589">
    <property type="entry name" value="Phage_integrase"/>
    <property type="match status" value="1"/>
</dbReference>
<dbReference type="InterPro" id="IPR044068">
    <property type="entry name" value="CB"/>
</dbReference>
<dbReference type="EMBL" id="JABERH010000031">
    <property type="protein sequence ID" value="NNH39581.1"/>
    <property type="molecule type" value="Genomic_DNA"/>
</dbReference>
<dbReference type="CDD" id="cd00397">
    <property type="entry name" value="DNA_BRE_C"/>
    <property type="match status" value="1"/>
</dbReference>
<proteinExistence type="inferred from homology"/>
<dbReference type="InterPro" id="IPR011010">
    <property type="entry name" value="DNA_brk_join_enz"/>
</dbReference>
<feature type="domain" description="Core-binding (CB)" evidence="6">
    <location>
        <begin position="79"/>
        <end position="173"/>
    </location>
</feature>
<dbReference type="GO" id="GO:0003677">
    <property type="term" value="F:DNA binding"/>
    <property type="evidence" value="ECO:0007669"/>
    <property type="project" value="UniProtKB-UniRule"/>
</dbReference>
<dbReference type="RefSeq" id="WP_171535079.1">
    <property type="nucleotide sequence ID" value="NZ_JABERH010000031.1"/>
</dbReference>
<dbReference type="GO" id="GO:0006310">
    <property type="term" value="P:DNA recombination"/>
    <property type="evidence" value="ECO:0007669"/>
    <property type="project" value="UniProtKB-KW"/>
</dbReference>
<evidence type="ECO:0000256" key="4">
    <source>
        <dbReference type="ARBA" id="ARBA00023172"/>
    </source>
</evidence>
<dbReference type="InterPro" id="IPR013762">
    <property type="entry name" value="Integrase-like_cat_sf"/>
</dbReference>
<dbReference type="PROSITE" id="PS51900">
    <property type="entry name" value="CB"/>
    <property type="match status" value="1"/>
</dbReference>
<accession>A0A8E4FEM0</accession>
<evidence type="ECO:0000313" key="8">
    <source>
        <dbReference type="Proteomes" id="UP000532147"/>
    </source>
</evidence>
<keyword evidence="3 5" id="KW-0238">DNA-binding</keyword>
<evidence type="ECO:0000313" key="7">
    <source>
        <dbReference type="EMBL" id="NNH39581.1"/>
    </source>
</evidence>
<dbReference type="SUPFAM" id="SSF56349">
    <property type="entry name" value="DNA breaking-rejoining enzymes"/>
    <property type="match status" value="1"/>
</dbReference>
<comment type="caution">
    <text evidence="7">The sequence shown here is derived from an EMBL/GenBank/DDBJ whole genome shotgun (WGS) entry which is preliminary data.</text>
</comment>
<keyword evidence="2" id="KW-0229">DNA integration</keyword>
<evidence type="ECO:0000256" key="2">
    <source>
        <dbReference type="ARBA" id="ARBA00022908"/>
    </source>
</evidence>
<dbReference type="InterPro" id="IPR050090">
    <property type="entry name" value="Tyrosine_recombinase_XerCD"/>
</dbReference>
<evidence type="ECO:0000256" key="5">
    <source>
        <dbReference type="PROSITE-ProRule" id="PRU01248"/>
    </source>
</evidence>
<name>A0A8E4FEM0_9GAMM</name>
<dbReference type="Gene3D" id="1.10.443.10">
    <property type="entry name" value="Intergrase catalytic core"/>
    <property type="match status" value="1"/>
</dbReference>
<dbReference type="PANTHER" id="PTHR30349">
    <property type="entry name" value="PHAGE INTEGRASE-RELATED"/>
    <property type="match status" value="1"/>
</dbReference>
<sequence length="489" mass="57505">MKKNKEVEIDDIKIEPCIRFTRKFQLKRLASPPKGMSIREYAENGKYTFYKVSENKQNKYNYYINDYVAEFPVLIQEDGKIWKLANLYLVSHMLASSDLTGSTLKALAMDLLDYYRFVSENNLDFFYFPQLNRHRVTYQYRNYLLNQVYEKKCKKSTASRKINTVIDFYDRLLINGFISSEDFENEPYERIIKKITLNNSIGLEFQKSIPSSNLAIPITKKNKIYDCINDGGQLRPLTLNQQIIFREYLEKYGNRQLQLMCIFSLLTGARLQTICTLRIYHIKMLINKIKKSPNELFNSVNLKVGGKTEVDTKNNKELILRIPSKLILTLENYINSEAWYERALKNYYGTTDMGYVFITRSGLPYYTSIAEIIDIKNDSNREQLSIRRGEGVRKNLDELLKKILEHKKDFPLFSFHDLRATFGMNYLRFMINTNLNKDQCFLRLKEVMGHSNVETTLSYLDYQDMTNEFSDAQDQLEANLFGSMLDDIN</sequence>
<comment type="similarity">
    <text evidence="1">Belongs to the 'phage' integrase family.</text>
</comment>
<dbReference type="InterPro" id="IPR002104">
    <property type="entry name" value="Integrase_catalytic"/>
</dbReference>
<organism evidence="7 8">
    <name type="scientific">Acinetobacter terrae</name>
    <dbReference type="NCBI Taxonomy" id="2731247"/>
    <lineage>
        <taxon>Bacteria</taxon>
        <taxon>Pseudomonadati</taxon>
        <taxon>Pseudomonadota</taxon>
        <taxon>Gammaproteobacteria</taxon>
        <taxon>Moraxellales</taxon>
        <taxon>Moraxellaceae</taxon>
        <taxon>Acinetobacter</taxon>
        <taxon>Acinetobacter Taxon 24</taxon>
    </lineage>
</organism>
<dbReference type="AlphaFoldDB" id="A0A8E4FEM0"/>
<evidence type="ECO:0000256" key="3">
    <source>
        <dbReference type="ARBA" id="ARBA00023125"/>
    </source>
</evidence>
<keyword evidence="4" id="KW-0233">DNA recombination</keyword>
<evidence type="ECO:0000259" key="6">
    <source>
        <dbReference type="PROSITE" id="PS51900"/>
    </source>
</evidence>
<evidence type="ECO:0000256" key="1">
    <source>
        <dbReference type="ARBA" id="ARBA00008857"/>
    </source>
</evidence>
<dbReference type="Proteomes" id="UP000532147">
    <property type="component" value="Unassembled WGS sequence"/>
</dbReference>